<accession>A0ABY7NSF4</accession>
<dbReference type="Proteomes" id="UP001210865">
    <property type="component" value="Chromosome"/>
</dbReference>
<comment type="catalytic activity">
    <reaction evidence="3">
        <text>[protein]-L-glutamate 5-O-methyl ester + H2O = L-glutamyl-[protein] + methanol + H(+)</text>
        <dbReference type="Rhea" id="RHEA:23236"/>
        <dbReference type="Rhea" id="RHEA-COMP:10208"/>
        <dbReference type="Rhea" id="RHEA-COMP:10311"/>
        <dbReference type="ChEBI" id="CHEBI:15377"/>
        <dbReference type="ChEBI" id="CHEBI:15378"/>
        <dbReference type="ChEBI" id="CHEBI:17790"/>
        <dbReference type="ChEBI" id="CHEBI:29973"/>
        <dbReference type="ChEBI" id="CHEBI:82795"/>
        <dbReference type="EC" id="3.1.1.61"/>
    </reaction>
</comment>
<reference evidence="6 7" key="1">
    <citation type="submission" date="2022-12" db="EMBL/GenBank/DDBJ databases">
        <title>Sphingomonas abieness sp. nov., an endophytic bacterium isolated from Abies koreana.</title>
        <authorList>
            <person name="Jiang L."/>
            <person name="Lee J."/>
        </authorList>
    </citation>
    <scope>NUCLEOTIDE SEQUENCE [LARGE SCALE GENOMIC DNA]</scope>
    <source>
        <strain evidence="7">PAMB 00755</strain>
    </source>
</reference>
<evidence type="ECO:0000256" key="4">
    <source>
        <dbReference type="PROSITE-ProRule" id="PRU00050"/>
    </source>
</evidence>
<dbReference type="PROSITE" id="PS50122">
    <property type="entry name" value="CHEB"/>
    <property type="match status" value="1"/>
</dbReference>
<dbReference type="EC" id="3.1.1.61" evidence="2"/>
<dbReference type="SUPFAM" id="SSF52738">
    <property type="entry name" value="Methylesterase CheB, C-terminal domain"/>
    <property type="match status" value="1"/>
</dbReference>
<evidence type="ECO:0000259" key="5">
    <source>
        <dbReference type="PROSITE" id="PS50122"/>
    </source>
</evidence>
<sequence length="191" mass="19836">MSGVLPRAVVIGASAGALQALSQILPELPADFPVPVLIVVHVPADRRNMLAPLFQAKCRMLVREAEDKEPAMAGTIYFAPPGYHLLVEADGSLSLSSDEEVLYSRPSVDVLFESAADAYGPNVVGIVLTGANPDGAQGLRAICESGGTAIVENPADAYAGTMPEEALKACPKAHVLALGEIAAHLLRVCPA</sequence>
<keyword evidence="1 4" id="KW-0378">Hydrolase</keyword>
<dbReference type="PANTHER" id="PTHR42872:SF6">
    <property type="entry name" value="PROTEIN-GLUTAMATE METHYLESTERASE_PROTEIN-GLUTAMINE GLUTAMINASE"/>
    <property type="match status" value="1"/>
</dbReference>
<evidence type="ECO:0000313" key="7">
    <source>
        <dbReference type="Proteomes" id="UP001210865"/>
    </source>
</evidence>
<protein>
    <recommendedName>
        <fullName evidence="2">protein-glutamate methylesterase</fullName>
        <ecNumber evidence="2">3.1.1.61</ecNumber>
    </recommendedName>
</protein>
<dbReference type="CDD" id="cd16433">
    <property type="entry name" value="CheB"/>
    <property type="match status" value="1"/>
</dbReference>
<feature type="active site" evidence="4">
    <location>
        <position position="41"/>
    </location>
</feature>
<dbReference type="RefSeq" id="WP_270079112.1">
    <property type="nucleotide sequence ID" value="NZ_CP115174.1"/>
</dbReference>
<keyword evidence="4" id="KW-0145">Chemotaxis</keyword>
<dbReference type="InterPro" id="IPR000673">
    <property type="entry name" value="Sig_transdc_resp-reg_Me-estase"/>
</dbReference>
<gene>
    <name evidence="6" type="ORF">PBT88_10505</name>
</gene>
<dbReference type="Pfam" id="PF01339">
    <property type="entry name" value="CheB_methylest"/>
    <property type="match status" value="1"/>
</dbReference>
<evidence type="ECO:0000313" key="6">
    <source>
        <dbReference type="EMBL" id="WBO24491.1"/>
    </source>
</evidence>
<dbReference type="InterPro" id="IPR035909">
    <property type="entry name" value="CheB_C"/>
</dbReference>
<dbReference type="EMBL" id="CP115174">
    <property type="protein sequence ID" value="WBO24491.1"/>
    <property type="molecule type" value="Genomic_DNA"/>
</dbReference>
<dbReference type="Gene3D" id="3.40.50.180">
    <property type="entry name" value="Methylesterase CheB, C-terminal domain"/>
    <property type="match status" value="1"/>
</dbReference>
<feature type="active site" evidence="4">
    <location>
        <position position="134"/>
    </location>
</feature>
<keyword evidence="7" id="KW-1185">Reference proteome</keyword>
<evidence type="ECO:0000256" key="3">
    <source>
        <dbReference type="ARBA" id="ARBA00048267"/>
    </source>
</evidence>
<organism evidence="6 7">
    <name type="scientific">Sphingomonas abietis</name>
    <dbReference type="NCBI Taxonomy" id="3012344"/>
    <lineage>
        <taxon>Bacteria</taxon>
        <taxon>Pseudomonadati</taxon>
        <taxon>Pseudomonadota</taxon>
        <taxon>Alphaproteobacteria</taxon>
        <taxon>Sphingomonadales</taxon>
        <taxon>Sphingomonadaceae</taxon>
        <taxon>Sphingomonas</taxon>
    </lineage>
</organism>
<feature type="domain" description="CheB-type methylesterase" evidence="5">
    <location>
        <begin position="1"/>
        <end position="191"/>
    </location>
</feature>
<evidence type="ECO:0000256" key="1">
    <source>
        <dbReference type="ARBA" id="ARBA00022801"/>
    </source>
</evidence>
<dbReference type="PANTHER" id="PTHR42872">
    <property type="entry name" value="PROTEIN-GLUTAMATE METHYLESTERASE/PROTEIN-GLUTAMINE GLUTAMINASE"/>
    <property type="match status" value="1"/>
</dbReference>
<proteinExistence type="predicted"/>
<feature type="active site" evidence="4">
    <location>
        <position position="14"/>
    </location>
</feature>
<evidence type="ECO:0000256" key="2">
    <source>
        <dbReference type="ARBA" id="ARBA00039140"/>
    </source>
</evidence>
<name>A0ABY7NSF4_9SPHN</name>